<proteinExistence type="predicted"/>
<accession>A0A3M0G9H4</accession>
<dbReference type="InterPro" id="IPR016181">
    <property type="entry name" value="Acyl_CoA_acyltransferase"/>
</dbReference>
<dbReference type="EMBL" id="REFV01000004">
    <property type="protein sequence ID" value="RMB61068.1"/>
    <property type="molecule type" value="Genomic_DNA"/>
</dbReference>
<dbReference type="OrthoDB" id="893030at2"/>
<keyword evidence="3" id="KW-1185">Reference proteome</keyword>
<dbReference type="PANTHER" id="PTHR43415:SF3">
    <property type="entry name" value="GNAT-FAMILY ACETYLTRANSFERASE"/>
    <property type="match status" value="1"/>
</dbReference>
<evidence type="ECO:0000313" key="2">
    <source>
        <dbReference type="EMBL" id="RMB61068.1"/>
    </source>
</evidence>
<evidence type="ECO:0000259" key="1">
    <source>
        <dbReference type="PROSITE" id="PS51186"/>
    </source>
</evidence>
<dbReference type="Pfam" id="PF13302">
    <property type="entry name" value="Acetyltransf_3"/>
    <property type="match status" value="1"/>
</dbReference>
<dbReference type="Gene3D" id="3.40.630.30">
    <property type="match status" value="1"/>
</dbReference>
<organism evidence="2 3">
    <name type="scientific">Dokdonia sinensis</name>
    <dbReference type="NCBI Taxonomy" id="2479847"/>
    <lineage>
        <taxon>Bacteria</taxon>
        <taxon>Pseudomonadati</taxon>
        <taxon>Bacteroidota</taxon>
        <taxon>Flavobacteriia</taxon>
        <taxon>Flavobacteriales</taxon>
        <taxon>Flavobacteriaceae</taxon>
        <taxon>Dokdonia</taxon>
    </lineage>
</organism>
<feature type="domain" description="N-acetyltransferase" evidence="1">
    <location>
        <begin position="9"/>
        <end position="171"/>
    </location>
</feature>
<dbReference type="GO" id="GO:0016747">
    <property type="term" value="F:acyltransferase activity, transferring groups other than amino-acyl groups"/>
    <property type="evidence" value="ECO:0007669"/>
    <property type="project" value="InterPro"/>
</dbReference>
<dbReference type="AlphaFoldDB" id="A0A3M0G9H4"/>
<dbReference type="InterPro" id="IPR000182">
    <property type="entry name" value="GNAT_dom"/>
</dbReference>
<dbReference type="Proteomes" id="UP000281985">
    <property type="component" value="Unassembled WGS sequence"/>
</dbReference>
<keyword evidence="2" id="KW-0808">Transferase</keyword>
<dbReference type="PANTHER" id="PTHR43415">
    <property type="entry name" value="SPERMIDINE N(1)-ACETYLTRANSFERASE"/>
    <property type="match status" value="1"/>
</dbReference>
<gene>
    <name evidence="2" type="ORF">EAX61_06215</name>
</gene>
<name>A0A3M0G9H4_9FLAO</name>
<sequence length="174" mass="20129">MLTLQGEHIKLRALEPEDLTHVHRIENDEKLWHLSETVTPYSVHSIKEYVDNAHRDVYEVKQLRLVICDVTTDAFVGFIDLFDFDPLNLRAGVGIVIESTDDRGQGYGKEALQLLLKYCKKHLQLHQLFANIGADNPSSIRLFEKLGFELIGIKKDWRRSGTDFIDELLYQHIL</sequence>
<reference evidence="2 3" key="1">
    <citation type="submission" date="2018-10" db="EMBL/GenBank/DDBJ databases">
        <title>Dokdonia luteus sp. nov., isolated from sea water.</title>
        <authorList>
            <person name="Zhou L.Y."/>
            <person name="Du Z.J."/>
        </authorList>
    </citation>
    <scope>NUCLEOTIDE SEQUENCE [LARGE SCALE GENOMIC DNA]</scope>
    <source>
        <strain evidence="2 3">SH27</strain>
    </source>
</reference>
<protein>
    <submittedName>
        <fullName evidence="2">N-acetyltransferase</fullName>
    </submittedName>
</protein>
<dbReference type="SUPFAM" id="SSF55729">
    <property type="entry name" value="Acyl-CoA N-acyltransferases (Nat)"/>
    <property type="match status" value="1"/>
</dbReference>
<evidence type="ECO:0000313" key="3">
    <source>
        <dbReference type="Proteomes" id="UP000281985"/>
    </source>
</evidence>
<dbReference type="PROSITE" id="PS51186">
    <property type="entry name" value="GNAT"/>
    <property type="match status" value="1"/>
</dbReference>
<dbReference type="RefSeq" id="WP_121916802.1">
    <property type="nucleotide sequence ID" value="NZ_REFV01000004.1"/>
</dbReference>
<comment type="caution">
    <text evidence="2">The sequence shown here is derived from an EMBL/GenBank/DDBJ whole genome shotgun (WGS) entry which is preliminary data.</text>
</comment>